<name>A0A1Y1XT35_9FUNG</name>
<dbReference type="PROSITE" id="PS50893">
    <property type="entry name" value="ABC_TRANSPORTER_2"/>
    <property type="match status" value="2"/>
</dbReference>
<dbReference type="AlphaFoldDB" id="A0A1Y1XT35"/>
<dbReference type="Pfam" id="PF00664">
    <property type="entry name" value="ABC_membrane"/>
    <property type="match status" value="3"/>
</dbReference>
<dbReference type="InterPro" id="IPR003439">
    <property type="entry name" value="ABC_transporter-like_ATP-bd"/>
</dbReference>
<dbReference type="GO" id="GO:0005743">
    <property type="term" value="C:mitochondrial inner membrane"/>
    <property type="evidence" value="ECO:0007669"/>
    <property type="project" value="TreeGrafter"/>
</dbReference>
<keyword evidence="4" id="KW-0677">Repeat</keyword>
<dbReference type="InterPro" id="IPR039421">
    <property type="entry name" value="Type_1_exporter"/>
</dbReference>
<feature type="transmembrane region" description="Helical" evidence="9">
    <location>
        <begin position="158"/>
        <end position="181"/>
    </location>
</feature>
<comment type="caution">
    <text evidence="12">The sequence shown here is derived from an EMBL/GenBank/DDBJ whole genome shotgun (WGS) entry which is preliminary data.</text>
</comment>
<dbReference type="InterPro" id="IPR011527">
    <property type="entry name" value="ABC1_TM_dom"/>
</dbReference>
<feature type="transmembrane region" description="Helical" evidence="9">
    <location>
        <begin position="34"/>
        <end position="56"/>
    </location>
</feature>
<feature type="transmembrane region" description="Helical" evidence="9">
    <location>
        <begin position="798"/>
        <end position="816"/>
    </location>
</feature>
<feature type="transmembrane region" description="Helical" evidence="9">
    <location>
        <begin position="86"/>
        <end position="110"/>
    </location>
</feature>
<feature type="transmembrane region" description="Helical" evidence="9">
    <location>
        <begin position="887"/>
        <end position="908"/>
    </location>
</feature>
<organism evidence="12 13">
    <name type="scientific">Basidiobolus meristosporus CBS 931.73</name>
    <dbReference type="NCBI Taxonomy" id="1314790"/>
    <lineage>
        <taxon>Eukaryota</taxon>
        <taxon>Fungi</taxon>
        <taxon>Fungi incertae sedis</taxon>
        <taxon>Zoopagomycota</taxon>
        <taxon>Entomophthoromycotina</taxon>
        <taxon>Basidiobolomycetes</taxon>
        <taxon>Basidiobolales</taxon>
        <taxon>Basidiobolaceae</taxon>
        <taxon>Basidiobolus</taxon>
    </lineage>
</organism>
<dbReference type="FunFam" id="3.40.50.300:FF:000251">
    <property type="entry name" value="ABC transporter B family member 19"/>
    <property type="match status" value="1"/>
</dbReference>
<evidence type="ECO:0000256" key="4">
    <source>
        <dbReference type="ARBA" id="ARBA00022737"/>
    </source>
</evidence>
<sequence>MILSDLPDEKGVTSKEKRYGYFDLYRYATGDDKALMLLGLMGASVSGVAAPLMTMVSGDLINLFSRYFAADSPVSTDHFKKDANALVLYFVCIGVVAFVCCYASRCTFAWTGDRIARRVREAYLKAVLRQEIAYFDQLGPGEVATRISRDTHLLHDGISIKVTMAFQVLSIIISGFVVAFIRDWKLSLALCCLIPLVLVTLTACAYYIEKMAQRESDLQSKAGTHAEEVIASARTFTTFGIQGRLADTFECFLQQIEAISKMKAVASAFSQSGVLLWILLVHCLALWYGGRLVVDKEIEVGTVNTVLVSVFLGALSLNGIAPTFQAFTKARGAGSKLYDVIDRVPPIDSASPEGKVLDSPVGHIQLCDVVFQYPARPTVEVLKGISLDVRPGTTVALVGSSGSGKSTIIELIERYHDTIGGQVLFDGHDIRQLNLRWLRRNISLVSQEPTLFSTTIWENVAYGLIGTESESLDKDAKMKLIVEACKMSNAHDFIMDLPLQYETLTGERGFLLSGGQKQRIAIARAVVKNPKVLLLDEATSALDTQAEGIVQDALNRIAQDRTTITIAHRLSTIRHATKIVVMDGGEIRESGNHAELMELNGIYAKLVEAQSVDTKCSTQLVSESKSAEEVVGDPPIDQNSTVMSALEAGSTKSHNTLELIIAIARANYQEIGYTITGSLSSIINGGINPVFAILFAHYVTDLSTSITDSDATNNKNHWTLLLLYVSVAAFIAQWLSTYSFLIASERLSTRLRSSCFRSILRQDIGWFDRKENTAGSLTSSLALDATLVQGLTGMTAGVLINFTTCIVVGIVIGFVFDWKLTLVALPFGYHEQIRESYEISCQIASESVRAIRTVASLTREDNVCHIYSEELEKPMAAGRKNALVGSLAYAFSQSIIYFSTALVFWYGGERIIDSGHINHLTSFIIVSEGVIFGAQSAGQIFAYFPDISRAKAAASNILNLLQRKPRIDTWSINGASPAKIEGYIHFENVHFGHYANQPVLRGLNFEARPGQYVALVGPSGSGKSTAISLVERFYDVQKGQILLDGRNIAELNINTLRRLISLVSQEPTLYNMSIRENIVIGVEGSVAQEKVEQVCRDANIHDFIMSLPDAYETNVGGGGAQLSGGQKQRISIARALIRDPKILLLDEATSALDSQSERSVQSALDKASHGRTTIAIAHRLSTIQHADLICVLKDGIIVEKGSHKELLGLQGTYYKMVQEQNMHGG</sequence>
<feature type="domain" description="ABC transporter" evidence="10">
    <location>
        <begin position="984"/>
        <end position="1219"/>
    </location>
</feature>
<evidence type="ECO:0000256" key="7">
    <source>
        <dbReference type="ARBA" id="ARBA00022989"/>
    </source>
</evidence>
<gene>
    <name evidence="12" type="ORF">K493DRAFT_326431</name>
</gene>
<dbReference type="InParanoid" id="A0A1Y1XT35"/>
<protein>
    <submittedName>
        <fullName evidence="12">p-loop containing nucleoside triphosphate hydrolase protein</fullName>
    </submittedName>
</protein>
<comment type="similarity">
    <text evidence="2">Belongs to the ABC transporter superfamily. ABCB family. Multidrug resistance exporter (TC 3.A.1.201) subfamily.</text>
</comment>
<evidence type="ECO:0000256" key="2">
    <source>
        <dbReference type="ARBA" id="ARBA00007577"/>
    </source>
</evidence>
<dbReference type="Gene3D" id="1.20.1560.10">
    <property type="entry name" value="ABC transporter type 1, transmembrane domain"/>
    <property type="match status" value="1"/>
</dbReference>
<dbReference type="CDD" id="cd18578">
    <property type="entry name" value="ABC_6TM_Pgp_ABCB1_D2_like"/>
    <property type="match status" value="1"/>
</dbReference>
<evidence type="ECO:0000256" key="6">
    <source>
        <dbReference type="ARBA" id="ARBA00022840"/>
    </source>
</evidence>
<evidence type="ECO:0000256" key="1">
    <source>
        <dbReference type="ARBA" id="ARBA00004141"/>
    </source>
</evidence>
<keyword evidence="8 9" id="KW-0472">Membrane</keyword>
<feature type="domain" description="ABC transporter" evidence="10">
    <location>
        <begin position="364"/>
        <end position="609"/>
    </location>
</feature>
<keyword evidence="12" id="KW-0378">Hydrolase</keyword>
<evidence type="ECO:0000259" key="10">
    <source>
        <dbReference type="PROSITE" id="PS50893"/>
    </source>
</evidence>
<dbReference type="PANTHER" id="PTHR43394">
    <property type="entry name" value="ATP-DEPENDENT PERMEASE MDL1, MITOCHONDRIAL"/>
    <property type="match status" value="1"/>
</dbReference>
<evidence type="ECO:0000313" key="13">
    <source>
        <dbReference type="Proteomes" id="UP000193498"/>
    </source>
</evidence>
<accession>A0A1Y1XT35</accession>
<dbReference type="PROSITE" id="PS00211">
    <property type="entry name" value="ABC_TRANSPORTER_1"/>
    <property type="match status" value="2"/>
</dbReference>
<evidence type="ECO:0000256" key="8">
    <source>
        <dbReference type="ARBA" id="ARBA00023136"/>
    </source>
</evidence>
<feature type="transmembrane region" description="Helical" evidence="9">
    <location>
        <begin position="300"/>
        <end position="321"/>
    </location>
</feature>
<dbReference type="Pfam" id="PF00005">
    <property type="entry name" value="ABC_tran"/>
    <property type="match status" value="2"/>
</dbReference>
<comment type="subcellular location">
    <subcellularLocation>
        <location evidence="1">Membrane</location>
        <topology evidence="1">Multi-pass membrane protein</topology>
    </subcellularLocation>
</comment>
<dbReference type="PROSITE" id="PS50929">
    <property type="entry name" value="ABC_TM1F"/>
    <property type="match status" value="2"/>
</dbReference>
<feature type="transmembrane region" description="Helical" evidence="9">
    <location>
        <begin position="920"/>
        <end position="944"/>
    </location>
</feature>
<evidence type="ECO:0000256" key="5">
    <source>
        <dbReference type="ARBA" id="ARBA00022741"/>
    </source>
</evidence>
<dbReference type="GO" id="GO:0015421">
    <property type="term" value="F:ABC-type oligopeptide transporter activity"/>
    <property type="evidence" value="ECO:0007669"/>
    <property type="project" value="TreeGrafter"/>
</dbReference>
<dbReference type="Proteomes" id="UP000193498">
    <property type="component" value="Unassembled WGS sequence"/>
</dbReference>
<dbReference type="CDD" id="cd18577">
    <property type="entry name" value="ABC_6TM_Pgp_ABCB1_D1_like"/>
    <property type="match status" value="1"/>
</dbReference>
<keyword evidence="7 9" id="KW-1133">Transmembrane helix</keyword>
<dbReference type="Gene3D" id="3.40.50.300">
    <property type="entry name" value="P-loop containing nucleotide triphosphate hydrolases"/>
    <property type="match status" value="2"/>
</dbReference>
<dbReference type="InterPro" id="IPR036640">
    <property type="entry name" value="ABC1_TM_sf"/>
</dbReference>
<dbReference type="SUPFAM" id="SSF52540">
    <property type="entry name" value="P-loop containing nucleoside triphosphate hydrolases"/>
    <property type="match status" value="2"/>
</dbReference>
<dbReference type="CDD" id="cd03249">
    <property type="entry name" value="ABC_MTABC3_MDL1_MDL2"/>
    <property type="match status" value="2"/>
</dbReference>
<dbReference type="GO" id="GO:0090374">
    <property type="term" value="P:oligopeptide export from mitochondrion"/>
    <property type="evidence" value="ECO:0007669"/>
    <property type="project" value="TreeGrafter"/>
</dbReference>
<dbReference type="FunFam" id="3.40.50.300:FF:001370">
    <property type="entry name" value="p-GlycoProtein related"/>
    <property type="match status" value="1"/>
</dbReference>
<dbReference type="GO" id="GO:0005524">
    <property type="term" value="F:ATP binding"/>
    <property type="evidence" value="ECO:0007669"/>
    <property type="project" value="UniProtKB-KW"/>
</dbReference>
<feature type="domain" description="ABC transmembrane type-1" evidence="11">
    <location>
        <begin position="37"/>
        <end position="329"/>
    </location>
</feature>
<keyword evidence="5" id="KW-0547">Nucleotide-binding</keyword>
<dbReference type="SUPFAM" id="SSF90123">
    <property type="entry name" value="ABC transporter transmembrane region"/>
    <property type="match status" value="2"/>
</dbReference>
<dbReference type="PANTHER" id="PTHR43394:SF27">
    <property type="entry name" value="ATP-DEPENDENT TRANSLOCASE ABCB1-LIKE"/>
    <property type="match status" value="1"/>
</dbReference>
<dbReference type="STRING" id="1314790.A0A1Y1XT35"/>
<feature type="transmembrane region" description="Helical" evidence="9">
    <location>
        <begin position="264"/>
        <end position="288"/>
    </location>
</feature>
<keyword evidence="3 9" id="KW-0812">Transmembrane</keyword>
<evidence type="ECO:0000259" key="11">
    <source>
        <dbReference type="PROSITE" id="PS50929"/>
    </source>
</evidence>
<dbReference type="OrthoDB" id="6500128at2759"/>
<evidence type="ECO:0000256" key="9">
    <source>
        <dbReference type="SAM" id="Phobius"/>
    </source>
</evidence>
<dbReference type="InterPro" id="IPR017871">
    <property type="entry name" value="ABC_transporter-like_CS"/>
</dbReference>
<dbReference type="InterPro" id="IPR003593">
    <property type="entry name" value="AAA+_ATPase"/>
</dbReference>
<evidence type="ECO:0000256" key="3">
    <source>
        <dbReference type="ARBA" id="ARBA00022692"/>
    </source>
</evidence>
<evidence type="ECO:0000313" key="12">
    <source>
        <dbReference type="EMBL" id="ORX88666.1"/>
    </source>
</evidence>
<feature type="domain" description="ABC transmembrane type-1" evidence="11">
    <location>
        <begin position="675"/>
        <end position="949"/>
    </location>
</feature>
<feature type="transmembrane region" description="Helical" evidence="9">
    <location>
        <begin position="720"/>
        <end position="743"/>
    </location>
</feature>
<dbReference type="InterPro" id="IPR027417">
    <property type="entry name" value="P-loop_NTPase"/>
</dbReference>
<dbReference type="SMART" id="SM00382">
    <property type="entry name" value="AAA"/>
    <property type="match status" value="2"/>
</dbReference>
<dbReference type="GO" id="GO:0016887">
    <property type="term" value="F:ATP hydrolysis activity"/>
    <property type="evidence" value="ECO:0007669"/>
    <property type="project" value="InterPro"/>
</dbReference>
<proteinExistence type="inferred from homology"/>
<keyword evidence="6" id="KW-0067">ATP-binding</keyword>
<reference evidence="12 13" key="1">
    <citation type="submission" date="2016-07" db="EMBL/GenBank/DDBJ databases">
        <title>Pervasive Adenine N6-methylation of Active Genes in Fungi.</title>
        <authorList>
            <consortium name="DOE Joint Genome Institute"/>
            <person name="Mondo S.J."/>
            <person name="Dannebaum R.O."/>
            <person name="Kuo R.C."/>
            <person name="Labutti K."/>
            <person name="Haridas S."/>
            <person name="Kuo A."/>
            <person name="Salamov A."/>
            <person name="Ahrendt S.R."/>
            <person name="Lipzen A."/>
            <person name="Sullivan W."/>
            <person name="Andreopoulos W.B."/>
            <person name="Clum A."/>
            <person name="Lindquist E."/>
            <person name="Daum C."/>
            <person name="Ramamoorthy G.K."/>
            <person name="Gryganskyi A."/>
            <person name="Culley D."/>
            <person name="Magnuson J.K."/>
            <person name="James T.Y."/>
            <person name="O'Malley M.A."/>
            <person name="Stajich J.E."/>
            <person name="Spatafora J.W."/>
            <person name="Visel A."/>
            <person name="Grigoriev I.V."/>
        </authorList>
    </citation>
    <scope>NUCLEOTIDE SEQUENCE [LARGE SCALE GENOMIC DNA]</scope>
    <source>
        <strain evidence="12 13">CBS 931.73</strain>
    </source>
</reference>
<dbReference type="EMBL" id="MCFE01000511">
    <property type="protein sequence ID" value="ORX88666.1"/>
    <property type="molecule type" value="Genomic_DNA"/>
</dbReference>
<feature type="transmembrane region" description="Helical" evidence="9">
    <location>
        <begin position="187"/>
        <end position="208"/>
    </location>
</feature>
<dbReference type="GO" id="GO:0009636">
    <property type="term" value="P:response to toxic substance"/>
    <property type="evidence" value="ECO:0007669"/>
    <property type="project" value="UniProtKB-ARBA"/>
</dbReference>
<feature type="transmembrane region" description="Helical" evidence="9">
    <location>
        <begin position="682"/>
        <end position="700"/>
    </location>
</feature>
<keyword evidence="13" id="KW-1185">Reference proteome</keyword>